<feature type="domain" description="Peptidase M28" evidence="4">
    <location>
        <begin position="111"/>
        <end position="369"/>
    </location>
</feature>
<comment type="caution">
    <text evidence="5">The sequence shown here is derived from an EMBL/GenBank/DDBJ whole genome shotgun (WGS) entry which is preliminary data.</text>
</comment>
<dbReference type="EC" id="3.4.-.-" evidence="3"/>
<proteinExistence type="inferred from homology"/>
<name>A0A9P7FUR6_9AGAR</name>
<evidence type="ECO:0000256" key="3">
    <source>
        <dbReference type="RuleBase" id="RU361240"/>
    </source>
</evidence>
<dbReference type="CDD" id="cd03880">
    <property type="entry name" value="M28_QC_like"/>
    <property type="match status" value="1"/>
</dbReference>
<keyword evidence="3" id="KW-0645">Protease</keyword>
<sequence>MPSYRILSVICLILLSPTLTFQASTLGERALPELSASAITTLVSTPDPIKQLDPSNPASHLSKILIPRVSDTDNNTLVRNYIISTLKALEWHIEVDEFTDKTPIGHKRFRNIIATKDPTATRRVVLSAHYDSKYAPNPPDNQFVGATDSAAPCAMMLDLAAALNPLLEQRKKRLDEGVEEDEEVADTTLQLVFFDGEEAFVAWTATDSIYGARSNIKRIFLSATLISVFRHLAEKWASTYISPHDKRRLMGVQSTELAGIEHFILLDLLGAPQPLIRSFYLDTAWLFDALVSVERRLGESGAFTYGDEKSMAPGRWTSYFMKRTQTQLNMGFIGDDHVPFLERGVSILHLIPEPFPRVWHTIKVRAAHPIYRGLNSHSSKDDASALDIPTLRRWNIMLRVFMSEYLHLSPEDAHTTRRSTSELVSRGLIR</sequence>
<feature type="chain" id="PRO_5040543663" description="Peptide hydrolase" evidence="3">
    <location>
        <begin position="23"/>
        <end position="430"/>
    </location>
</feature>
<comment type="similarity">
    <text evidence="3">Belongs to the peptidase M28 family.</text>
</comment>
<dbReference type="GO" id="GO:0006508">
    <property type="term" value="P:proteolysis"/>
    <property type="evidence" value="ECO:0007669"/>
    <property type="project" value="UniProtKB-KW"/>
</dbReference>
<keyword evidence="1" id="KW-0808">Transferase</keyword>
<dbReference type="PANTHER" id="PTHR12283">
    <property type="entry name" value="GLUTAMINYL-PEPTIDE CYCLOTRANSFERASE"/>
    <property type="match status" value="1"/>
</dbReference>
<dbReference type="OrthoDB" id="3907302at2759"/>
<dbReference type="InterPro" id="IPR007484">
    <property type="entry name" value="Peptidase_M28"/>
</dbReference>
<protein>
    <recommendedName>
        <fullName evidence="3">Peptide hydrolase</fullName>
        <ecNumber evidence="3">3.4.-.-</ecNumber>
    </recommendedName>
</protein>
<dbReference type="Proteomes" id="UP000717328">
    <property type="component" value="Unassembled WGS sequence"/>
</dbReference>
<keyword evidence="2" id="KW-0012">Acyltransferase</keyword>
<keyword evidence="6" id="KW-1185">Reference proteome</keyword>
<dbReference type="AlphaFoldDB" id="A0A9P7FUR6"/>
<evidence type="ECO:0000256" key="1">
    <source>
        <dbReference type="ARBA" id="ARBA00022679"/>
    </source>
</evidence>
<dbReference type="Gene3D" id="3.40.630.10">
    <property type="entry name" value="Zn peptidases"/>
    <property type="match status" value="1"/>
</dbReference>
<keyword evidence="3" id="KW-0479">Metal-binding</keyword>
<keyword evidence="3" id="KW-0378">Hydrolase</keyword>
<dbReference type="GO" id="GO:0008270">
    <property type="term" value="F:zinc ion binding"/>
    <property type="evidence" value="ECO:0007669"/>
    <property type="project" value="TreeGrafter"/>
</dbReference>
<dbReference type="PANTHER" id="PTHR12283:SF6">
    <property type="entry name" value="GLUTAMINYL-PEPTIDE CYCLOTRANSFERASE-RELATED"/>
    <property type="match status" value="1"/>
</dbReference>
<keyword evidence="3" id="KW-0732">Signal</keyword>
<evidence type="ECO:0000256" key="2">
    <source>
        <dbReference type="ARBA" id="ARBA00023315"/>
    </source>
</evidence>
<organism evidence="5 6">
    <name type="scientific">Sphagnurus paluster</name>
    <dbReference type="NCBI Taxonomy" id="117069"/>
    <lineage>
        <taxon>Eukaryota</taxon>
        <taxon>Fungi</taxon>
        <taxon>Dikarya</taxon>
        <taxon>Basidiomycota</taxon>
        <taxon>Agaricomycotina</taxon>
        <taxon>Agaricomycetes</taxon>
        <taxon>Agaricomycetidae</taxon>
        <taxon>Agaricales</taxon>
        <taxon>Tricholomatineae</taxon>
        <taxon>Lyophyllaceae</taxon>
        <taxon>Sphagnurus</taxon>
    </lineage>
</organism>
<evidence type="ECO:0000259" key="4">
    <source>
        <dbReference type="Pfam" id="PF04389"/>
    </source>
</evidence>
<evidence type="ECO:0000313" key="6">
    <source>
        <dbReference type="Proteomes" id="UP000717328"/>
    </source>
</evidence>
<evidence type="ECO:0000313" key="5">
    <source>
        <dbReference type="EMBL" id="KAG5638987.1"/>
    </source>
</evidence>
<dbReference type="Pfam" id="PF04389">
    <property type="entry name" value="Peptidase_M28"/>
    <property type="match status" value="1"/>
</dbReference>
<dbReference type="InterPro" id="IPR040234">
    <property type="entry name" value="QC/QCL"/>
</dbReference>
<gene>
    <name evidence="5" type="ORF">H0H81_008208</name>
</gene>
<accession>A0A9P7FUR6</accession>
<dbReference type="GO" id="GO:0008233">
    <property type="term" value="F:peptidase activity"/>
    <property type="evidence" value="ECO:0007669"/>
    <property type="project" value="UniProtKB-KW"/>
</dbReference>
<dbReference type="InterPro" id="IPR037457">
    <property type="entry name" value="M28_QC"/>
</dbReference>
<keyword evidence="3" id="KW-0862">Zinc</keyword>
<dbReference type="SUPFAM" id="SSF53187">
    <property type="entry name" value="Zn-dependent exopeptidases"/>
    <property type="match status" value="1"/>
</dbReference>
<reference evidence="5" key="2">
    <citation type="submission" date="2021-10" db="EMBL/GenBank/DDBJ databases">
        <title>Phylogenomics reveals ancestral predisposition of the termite-cultivated fungus Termitomyces towards a domesticated lifestyle.</title>
        <authorList>
            <person name="Auxier B."/>
            <person name="Grum-Grzhimaylo A."/>
            <person name="Cardenas M.E."/>
            <person name="Lodge J.D."/>
            <person name="Laessoe T."/>
            <person name="Pedersen O."/>
            <person name="Smith M.E."/>
            <person name="Kuyper T.W."/>
            <person name="Franco-Molano E.A."/>
            <person name="Baroni T.J."/>
            <person name="Aanen D.K."/>
        </authorList>
    </citation>
    <scope>NUCLEOTIDE SEQUENCE</scope>
    <source>
        <strain evidence="5">D49</strain>
    </source>
</reference>
<reference evidence="5" key="1">
    <citation type="submission" date="2021-02" db="EMBL/GenBank/DDBJ databases">
        <authorList>
            <person name="Nieuwenhuis M."/>
            <person name="Van De Peppel L.J.J."/>
        </authorList>
    </citation>
    <scope>NUCLEOTIDE SEQUENCE</scope>
    <source>
        <strain evidence="5">D49</strain>
    </source>
</reference>
<feature type="signal peptide" evidence="3">
    <location>
        <begin position="1"/>
        <end position="22"/>
    </location>
</feature>
<dbReference type="GO" id="GO:0016603">
    <property type="term" value="F:glutaminyl-peptide cyclotransferase activity"/>
    <property type="evidence" value="ECO:0007669"/>
    <property type="project" value="InterPro"/>
</dbReference>
<dbReference type="EMBL" id="JABCKI010005736">
    <property type="protein sequence ID" value="KAG5638987.1"/>
    <property type="molecule type" value="Genomic_DNA"/>
</dbReference>